<organism evidence="3 4">
    <name type="scientific">Candidatus Komeilibacteria bacterium CG_4_10_14_0_8_um_filter_37_78</name>
    <dbReference type="NCBI Taxonomy" id="1974471"/>
    <lineage>
        <taxon>Bacteria</taxon>
        <taxon>Candidatus Komeiliibacteriota</taxon>
    </lineage>
</organism>
<reference evidence="4" key="1">
    <citation type="submission" date="2017-09" db="EMBL/GenBank/DDBJ databases">
        <title>Depth-based differentiation of microbial function through sediment-hosted aquifers and enrichment of novel symbionts in the deep terrestrial subsurface.</title>
        <authorList>
            <person name="Probst A.J."/>
            <person name="Ladd B."/>
            <person name="Jarett J.K."/>
            <person name="Geller-Mcgrath D.E."/>
            <person name="Sieber C.M.K."/>
            <person name="Emerson J.B."/>
            <person name="Anantharaman K."/>
            <person name="Thomas B.C."/>
            <person name="Malmstrom R."/>
            <person name="Stieglmeier M."/>
            <person name="Klingl A."/>
            <person name="Woyke T."/>
            <person name="Ryan C.M."/>
            <person name="Banfield J.F."/>
        </authorList>
    </citation>
    <scope>NUCLEOTIDE SEQUENCE [LARGE SCALE GENOMIC DNA]</scope>
</reference>
<evidence type="ECO:0000313" key="4">
    <source>
        <dbReference type="Proteomes" id="UP000228689"/>
    </source>
</evidence>
<keyword evidence="1" id="KW-0812">Transmembrane</keyword>
<keyword evidence="1" id="KW-0472">Membrane</keyword>
<keyword evidence="1" id="KW-1133">Transmembrane helix</keyword>
<evidence type="ECO:0000256" key="1">
    <source>
        <dbReference type="SAM" id="Phobius"/>
    </source>
</evidence>
<dbReference type="InterPro" id="IPR025641">
    <property type="entry name" value="DUF4340"/>
</dbReference>
<comment type="caution">
    <text evidence="3">The sequence shown here is derived from an EMBL/GenBank/DDBJ whole genome shotgun (WGS) entry which is preliminary data.</text>
</comment>
<evidence type="ECO:0000313" key="3">
    <source>
        <dbReference type="EMBL" id="PIY94385.1"/>
    </source>
</evidence>
<feature type="domain" description="DUF4340" evidence="2">
    <location>
        <begin position="81"/>
        <end position="244"/>
    </location>
</feature>
<dbReference type="Proteomes" id="UP000228689">
    <property type="component" value="Unassembled WGS sequence"/>
</dbReference>
<accession>A0A2M7RCC3</accession>
<dbReference type="EMBL" id="PFMC01000064">
    <property type="protein sequence ID" value="PIY94385.1"/>
    <property type="molecule type" value="Genomic_DNA"/>
</dbReference>
<evidence type="ECO:0000259" key="2">
    <source>
        <dbReference type="Pfam" id="PF14238"/>
    </source>
</evidence>
<sequence>MLSRAQIIDGPNRVKPSFLKRTTIVLASILAILVIVAGAYYFFSNQTKTSTPFAGLESKVTRIEIQQMDTTNVLAKQGDLWVVTSSNDVLANQVYFNDIWQALDQLNVTEVASTNPANQADLQVDGSGLVVQLFAGDEVSSHFYIGRNGPGTMPSSYLRFEGENKVYLVDILLTRLFGYLEWRDLIVSQIDSETINELKWNDGLHLAKEEDGWKMLAPEEKVIDEAQLTELLVSLGDLKAIDIAEIKMVDLDAESSSFAIEVKTSNDDLWRFAFWQHDLDSGDYDYYAIREGSDTVYVMSKYIVENLLKSAGQF</sequence>
<proteinExistence type="predicted"/>
<gene>
    <name evidence="3" type="ORF">COY67_02560</name>
</gene>
<protein>
    <recommendedName>
        <fullName evidence="2">DUF4340 domain-containing protein</fullName>
    </recommendedName>
</protein>
<dbReference type="Pfam" id="PF14238">
    <property type="entry name" value="DUF4340"/>
    <property type="match status" value="1"/>
</dbReference>
<feature type="transmembrane region" description="Helical" evidence="1">
    <location>
        <begin position="23"/>
        <end position="43"/>
    </location>
</feature>
<name>A0A2M7RCC3_9BACT</name>
<dbReference type="AlphaFoldDB" id="A0A2M7RCC3"/>